<dbReference type="PANTHER" id="PTHR28055:SF1">
    <property type="entry name" value="ALTERED INHERITANCE OF MITOCHONDRIA PROTEIN 41, MITOCHONDRIAL"/>
    <property type="match status" value="1"/>
</dbReference>
<name>A0A212U6F7_9MICO</name>
<dbReference type="SUPFAM" id="SSF89095">
    <property type="entry name" value="GatB/YqeY motif"/>
    <property type="match status" value="1"/>
</dbReference>
<organism evidence="1 2">
    <name type="scientific">Kytococcus aerolatus</name>
    <dbReference type="NCBI Taxonomy" id="592308"/>
    <lineage>
        <taxon>Bacteria</taxon>
        <taxon>Bacillati</taxon>
        <taxon>Actinomycetota</taxon>
        <taxon>Actinomycetes</taxon>
        <taxon>Micrococcales</taxon>
        <taxon>Kytococcaceae</taxon>
        <taxon>Kytococcus</taxon>
    </lineage>
</organism>
<dbReference type="InterPro" id="IPR019004">
    <property type="entry name" value="YqeY/Aim41"/>
</dbReference>
<evidence type="ECO:0008006" key="3">
    <source>
        <dbReference type="Google" id="ProtNLM"/>
    </source>
</evidence>
<dbReference type="Gene3D" id="1.10.1510.10">
    <property type="entry name" value="Uncharacterised protein YqeY/AIM41 PF09424, N-terminal domain"/>
    <property type="match status" value="1"/>
</dbReference>
<keyword evidence="2" id="KW-1185">Reference proteome</keyword>
<dbReference type="InterPro" id="IPR003789">
    <property type="entry name" value="Asn/Gln_tRNA_amidoTrase-B-like"/>
</dbReference>
<dbReference type="InterPro" id="IPR042184">
    <property type="entry name" value="YqeY/Aim41_N"/>
</dbReference>
<dbReference type="AlphaFoldDB" id="A0A212U6F7"/>
<dbReference type="EMBL" id="FYEZ01000003">
    <property type="protein sequence ID" value="SNC73845.1"/>
    <property type="molecule type" value="Genomic_DNA"/>
</dbReference>
<evidence type="ECO:0000313" key="1">
    <source>
        <dbReference type="EMBL" id="SNC73845.1"/>
    </source>
</evidence>
<accession>A0A212U6F7</accession>
<dbReference type="GO" id="GO:0016884">
    <property type="term" value="F:carbon-nitrogen ligase activity, with glutamine as amido-N-donor"/>
    <property type="evidence" value="ECO:0007669"/>
    <property type="project" value="InterPro"/>
</dbReference>
<evidence type="ECO:0000313" key="2">
    <source>
        <dbReference type="Proteomes" id="UP000198122"/>
    </source>
</evidence>
<dbReference type="PANTHER" id="PTHR28055">
    <property type="entry name" value="ALTERED INHERITANCE OF MITOCHONDRIA PROTEIN 41, MITOCHONDRIAL"/>
    <property type="match status" value="1"/>
</dbReference>
<gene>
    <name evidence="1" type="ORF">SAMN05445756_2173</name>
</gene>
<dbReference type="Proteomes" id="UP000198122">
    <property type="component" value="Unassembled WGS sequence"/>
</dbReference>
<sequence length="151" mass="16153">MTSQLKQQISADLTTAMKARDKVRSSTLRQVLTAVQNAQVAGDTAIELDDEGVLAVITKEAKKRRDAIAEYEKANRPELVEGEQAELAVLEDYLPKQLTDAELEQLVDEAIAETGATDLSGMGPTMKAAQAKVAGRADGGRVSTLVRSKLG</sequence>
<dbReference type="Gene3D" id="1.10.10.410">
    <property type="match status" value="1"/>
</dbReference>
<dbReference type="RefSeq" id="WP_088819171.1">
    <property type="nucleotide sequence ID" value="NZ_FYEZ01000003.1"/>
</dbReference>
<proteinExistence type="predicted"/>
<protein>
    <recommendedName>
        <fullName evidence="3">Glutamyl-tRNA amidotransferase</fullName>
    </recommendedName>
</protein>
<dbReference type="Pfam" id="PF09424">
    <property type="entry name" value="YqeY"/>
    <property type="match status" value="1"/>
</dbReference>
<reference evidence="1 2" key="1">
    <citation type="submission" date="2017-06" db="EMBL/GenBank/DDBJ databases">
        <authorList>
            <person name="Kim H.J."/>
            <person name="Triplett B.A."/>
        </authorList>
    </citation>
    <scope>NUCLEOTIDE SEQUENCE [LARGE SCALE GENOMIC DNA]</scope>
    <source>
        <strain evidence="1 2">DSM 22179</strain>
    </source>
</reference>
<dbReference type="OrthoDB" id="5244551at2"/>
<dbReference type="InterPro" id="IPR023168">
    <property type="entry name" value="GatB_Yqey_C_2"/>
</dbReference>